<dbReference type="PANTHER" id="PTHR43156:SF2">
    <property type="entry name" value="STAGE II SPORULATION PROTEIN E"/>
    <property type="match status" value="1"/>
</dbReference>
<dbReference type="Pfam" id="PF07228">
    <property type="entry name" value="SpoIIE"/>
    <property type="match status" value="1"/>
</dbReference>
<dbReference type="OrthoDB" id="9811749at2"/>
<dbReference type="GO" id="GO:0016791">
    <property type="term" value="F:phosphatase activity"/>
    <property type="evidence" value="ECO:0007669"/>
    <property type="project" value="TreeGrafter"/>
</dbReference>
<reference evidence="4 5" key="1">
    <citation type="journal article" date="2005" name="DNA Res.">
        <title>Complete genome sequence of the facultative anaerobic magnetotactic bacterium Magnetospirillum sp. strain AMB-1.</title>
        <authorList>
            <person name="Matsunaga T."/>
            <person name="Okamura Y."/>
            <person name="Fukuda Y."/>
            <person name="Wahyudi A.T."/>
            <person name="Murase Y."/>
            <person name="Takeyama H."/>
        </authorList>
    </citation>
    <scope>NUCLEOTIDE SEQUENCE [LARGE SCALE GENOMIC DNA]</scope>
    <source>
        <strain evidence="5">ATCC 700264 / AMB-1</strain>
    </source>
</reference>
<dbReference type="InterPro" id="IPR001789">
    <property type="entry name" value="Sig_transdc_resp-reg_receiver"/>
</dbReference>
<dbReference type="EMBL" id="AP007255">
    <property type="protein sequence ID" value="BAE49920.1"/>
    <property type="molecule type" value="Genomic_DNA"/>
</dbReference>
<dbReference type="GO" id="GO:0000160">
    <property type="term" value="P:phosphorelay signal transduction system"/>
    <property type="evidence" value="ECO:0007669"/>
    <property type="project" value="InterPro"/>
</dbReference>
<dbReference type="AlphaFoldDB" id="Q2W8A5"/>
<feature type="domain" description="Response regulatory" evidence="3">
    <location>
        <begin position="160"/>
        <end position="276"/>
    </location>
</feature>
<feature type="modified residue" description="4-aspartylphosphate" evidence="2">
    <location>
        <position position="209"/>
    </location>
</feature>
<dbReference type="SUPFAM" id="SSF52172">
    <property type="entry name" value="CheY-like"/>
    <property type="match status" value="1"/>
</dbReference>
<dbReference type="PANTHER" id="PTHR43156">
    <property type="entry name" value="STAGE II SPORULATION PROTEIN E-RELATED"/>
    <property type="match status" value="1"/>
</dbReference>
<dbReference type="InterPro" id="IPR036457">
    <property type="entry name" value="PPM-type-like_dom_sf"/>
</dbReference>
<evidence type="ECO:0000256" key="1">
    <source>
        <dbReference type="ARBA" id="ARBA00022801"/>
    </source>
</evidence>
<proteinExistence type="predicted"/>
<dbReference type="PROSITE" id="PS50110">
    <property type="entry name" value="RESPONSE_REGULATORY"/>
    <property type="match status" value="1"/>
</dbReference>
<protein>
    <submittedName>
        <fullName evidence="4">Serine phosphatase RsbU regulator sigma subunit</fullName>
    </submittedName>
</protein>
<gene>
    <name evidence="4" type="ordered locus">amb1116</name>
</gene>
<dbReference type="InterPro" id="IPR052016">
    <property type="entry name" value="Bact_Sigma-Reg"/>
</dbReference>
<dbReference type="STRING" id="342108.amb1116"/>
<evidence type="ECO:0000259" key="3">
    <source>
        <dbReference type="PROSITE" id="PS50110"/>
    </source>
</evidence>
<evidence type="ECO:0000313" key="4">
    <source>
        <dbReference type="EMBL" id="BAE49920.1"/>
    </source>
</evidence>
<evidence type="ECO:0000313" key="5">
    <source>
        <dbReference type="Proteomes" id="UP000007058"/>
    </source>
</evidence>
<dbReference type="SUPFAM" id="SSF81606">
    <property type="entry name" value="PP2C-like"/>
    <property type="match status" value="1"/>
</dbReference>
<name>Q2W8A5_PARM1</name>
<dbReference type="RefSeq" id="WP_011383529.1">
    <property type="nucleotide sequence ID" value="NC_007626.1"/>
</dbReference>
<keyword evidence="2" id="KW-0597">Phosphoprotein</keyword>
<keyword evidence="5" id="KW-1185">Reference proteome</keyword>
<dbReference type="InterPro" id="IPR011006">
    <property type="entry name" value="CheY-like_superfamily"/>
</dbReference>
<sequence length="537" mass="56631">MAVTAFDRRLEAIAERVQAVVGPAARSIRASAATLAADSSTAAFADEIGEIDNAAALLVEMVAGCRPELDDDGSIETACSRLRHDLRTPLVALKGYGELVQEIAAEEGLEAVSAALGPLLEGVAEVMVAIERALPALSRAMAAEEAEDDGPDLVTYPAGRVLVADDSKANRDVLVRYLSREGHQVVAVADGLAAVEAVFGQAFDLVLLDMIMPGMNGDEVLKAIKADSRLRSLPVIMISALDGLDSIVRCIEAGAEDYLPKPFNRVLLRARIGACLEKKRLREVELSYLQALEKELTIAREVQRSILPKVFPPHSSLAGHGLMDPAREVGGDFYDFFALDGDRIGIAVGDVSGKGVPAAVYMAMVRTQLRATALFGLSPAECLGRLNDHLSADNPEGMFVSLFYGIMDCATGVFTYANGGHNWPVVLRAEGGVEWVAGTNDLLVGVMGGSDYHDAALALAPGDSLFVYTDGVVEAIDPAEAEFGKTGLVAVLEGLAHLAPAALCDGVLAAVRAFEGGQPHSDDLTCVAVRFLGPVRN</sequence>
<dbReference type="Pfam" id="PF00072">
    <property type="entry name" value="Response_reg"/>
    <property type="match status" value="1"/>
</dbReference>
<dbReference type="Proteomes" id="UP000007058">
    <property type="component" value="Chromosome"/>
</dbReference>
<dbReference type="InterPro" id="IPR001932">
    <property type="entry name" value="PPM-type_phosphatase-like_dom"/>
</dbReference>
<dbReference type="SMART" id="SM00448">
    <property type="entry name" value="REC"/>
    <property type="match status" value="1"/>
</dbReference>
<dbReference type="KEGG" id="mag:amb1116"/>
<dbReference type="Gene3D" id="3.40.50.2300">
    <property type="match status" value="1"/>
</dbReference>
<dbReference type="Gene3D" id="3.60.40.10">
    <property type="entry name" value="PPM-type phosphatase domain"/>
    <property type="match status" value="1"/>
</dbReference>
<dbReference type="SMART" id="SM00331">
    <property type="entry name" value="PP2C_SIG"/>
    <property type="match status" value="1"/>
</dbReference>
<keyword evidence="1" id="KW-0378">Hydrolase</keyword>
<accession>Q2W8A5</accession>
<evidence type="ECO:0000256" key="2">
    <source>
        <dbReference type="PROSITE-ProRule" id="PRU00169"/>
    </source>
</evidence>
<organism evidence="4 5">
    <name type="scientific">Paramagnetospirillum magneticum (strain ATCC 700264 / AMB-1)</name>
    <name type="common">Magnetospirillum magneticum</name>
    <dbReference type="NCBI Taxonomy" id="342108"/>
    <lineage>
        <taxon>Bacteria</taxon>
        <taxon>Pseudomonadati</taxon>
        <taxon>Pseudomonadota</taxon>
        <taxon>Alphaproteobacteria</taxon>
        <taxon>Rhodospirillales</taxon>
        <taxon>Magnetospirillaceae</taxon>
        <taxon>Paramagnetospirillum</taxon>
    </lineage>
</organism>
<dbReference type="HOGENOM" id="CLU_000445_43_7_5"/>